<keyword evidence="2" id="KW-1185">Reference proteome</keyword>
<sequence>MSEVSPFLGLPLEIRDMIYDYSFTVDQPFNLDPKTVKDYRNVQQQISKFNLNRQIRHEVWDHLIRTNLWVRINIGRGSPFISFLEKCTKSYPFLLFPSRAPLEYKKLLCDKVAICFSLDKLPGSPPHGHGQFDHTQSVTFAYHPLTYGYFLHELSSISYQHLAVTIQINPFTLLDAPKSSRLVKPLNTVRGLSSVNFTGVEGYPELQRLMDVMQRSPVGDRAYDEAMEVKQHFRDEGRAAELRGHYSDAMCQYWLGLEHDTKAEDLFLPGTPYFDSLSDMETALGLDFSRAAHKNLTPLMRDSTSCCNIRGSRHAGWVAFKARTVVWETLQNFVGFTDRQRREAHLYRAFHALHCADYFQGLLADAEGKGVEYALKDRTELENDVDPGHDILADLDEDDRDACARIRQRPGPQAFEVATHEVPLLGDWTGDPRLWDIWTFDERTLMKLHRQRHDVGPDGGPGTPEDLALAYEKEGIAWEYEDDGEIVVTILVPGA</sequence>
<evidence type="ECO:0000313" key="1">
    <source>
        <dbReference type="EMBL" id="KAK8017370.1"/>
    </source>
</evidence>
<proteinExistence type="predicted"/>
<comment type="caution">
    <text evidence="1">The sequence shown here is derived from an EMBL/GenBank/DDBJ whole genome shotgun (WGS) entry which is preliminary data.</text>
</comment>
<evidence type="ECO:0000313" key="2">
    <source>
        <dbReference type="Proteomes" id="UP001444661"/>
    </source>
</evidence>
<protein>
    <submittedName>
        <fullName evidence="1">Uncharacterized protein</fullName>
    </submittedName>
</protein>
<dbReference type="EMBL" id="JAQQWK010000013">
    <property type="protein sequence ID" value="KAK8017370.1"/>
    <property type="molecule type" value="Genomic_DNA"/>
</dbReference>
<dbReference type="Proteomes" id="UP001444661">
    <property type="component" value="Unassembled WGS sequence"/>
</dbReference>
<gene>
    <name evidence="1" type="ORF">PG993_013696</name>
</gene>
<reference evidence="1 2" key="1">
    <citation type="submission" date="2023-01" db="EMBL/GenBank/DDBJ databases">
        <title>Analysis of 21 Apiospora genomes using comparative genomics revels a genus with tremendous synthesis potential of carbohydrate active enzymes and secondary metabolites.</title>
        <authorList>
            <person name="Sorensen T."/>
        </authorList>
    </citation>
    <scope>NUCLEOTIDE SEQUENCE [LARGE SCALE GENOMIC DNA]</scope>
    <source>
        <strain evidence="1 2">CBS 33761</strain>
    </source>
</reference>
<organism evidence="1 2">
    <name type="scientific">Apiospora rasikravindrae</name>
    <dbReference type="NCBI Taxonomy" id="990691"/>
    <lineage>
        <taxon>Eukaryota</taxon>
        <taxon>Fungi</taxon>
        <taxon>Dikarya</taxon>
        <taxon>Ascomycota</taxon>
        <taxon>Pezizomycotina</taxon>
        <taxon>Sordariomycetes</taxon>
        <taxon>Xylariomycetidae</taxon>
        <taxon>Amphisphaeriales</taxon>
        <taxon>Apiosporaceae</taxon>
        <taxon>Apiospora</taxon>
    </lineage>
</organism>
<name>A0ABR1RQY4_9PEZI</name>
<accession>A0ABR1RQY4</accession>